<protein>
    <submittedName>
        <fullName evidence="2">Uncharacterized protein</fullName>
    </submittedName>
</protein>
<keyword evidence="1" id="KW-1133">Transmembrane helix</keyword>
<name>A0A075GAE3_9EURY</name>
<feature type="transmembrane region" description="Helical" evidence="1">
    <location>
        <begin position="12"/>
        <end position="40"/>
    </location>
</feature>
<keyword evidence="1" id="KW-0472">Membrane</keyword>
<evidence type="ECO:0000256" key="1">
    <source>
        <dbReference type="SAM" id="Phobius"/>
    </source>
</evidence>
<dbReference type="AlphaFoldDB" id="A0A075GAE3"/>
<reference evidence="2" key="1">
    <citation type="journal article" date="2014" name="Genome Biol. Evol.">
        <title>Pangenome evidence for extensive interdomain horizontal transfer affecting lineage core and shell genes in uncultured planktonic thaumarchaeota and euryarchaeota.</title>
        <authorList>
            <person name="Deschamps P."/>
            <person name="Zivanovic Y."/>
            <person name="Moreira D."/>
            <person name="Rodriguez-Valera F."/>
            <person name="Lopez-Garcia P."/>
        </authorList>
    </citation>
    <scope>NUCLEOTIDE SEQUENCE</scope>
</reference>
<feature type="transmembrane region" description="Helical" evidence="1">
    <location>
        <begin position="105"/>
        <end position="122"/>
    </location>
</feature>
<evidence type="ECO:0000313" key="2">
    <source>
        <dbReference type="EMBL" id="AIE98876.1"/>
    </source>
</evidence>
<keyword evidence="1" id="KW-0812">Transmembrane</keyword>
<proteinExistence type="predicted"/>
<feature type="transmembrane region" description="Helical" evidence="1">
    <location>
        <begin position="158"/>
        <end position="180"/>
    </location>
</feature>
<feature type="transmembrane region" description="Helical" evidence="1">
    <location>
        <begin position="129"/>
        <end position="152"/>
    </location>
</feature>
<accession>A0A075GAE3</accession>
<sequence length="185" mass="18881">MVDTDTMMNEMGGAFMVAWLAGGVGDLGGALVLAAAWMAIGGAHILPMITWCHIMTGDLADGDAWQDNGSRLVAQVIGAVLAVVLITEGESSAVVAPDMWGVDDMWGPLGLIAGGALLWTVYDRCDAWVTAFVVLALGTMVGGAMGMASNIMGDGGDIAAMASNWVMDGVMVGIGALASVKISEM</sequence>
<dbReference type="EMBL" id="KF900547">
    <property type="protein sequence ID" value="AIE98876.1"/>
    <property type="molecule type" value="Genomic_DNA"/>
</dbReference>
<organism evidence="2">
    <name type="scientific">uncultured marine group II/III euryarchaeote KM3_100_H05</name>
    <dbReference type="NCBI Taxonomy" id="1457842"/>
    <lineage>
        <taxon>Archaea</taxon>
        <taxon>Methanobacteriati</taxon>
        <taxon>Methanobacteriota</taxon>
        <taxon>environmental samples</taxon>
    </lineage>
</organism>